<evidence type="ECO:0000313" key="1">
    <source>
        <dbReference type="EMBL" id="MDT0622695.1"/>
    </source>
</evidence>
<dbReference type="Pfam" id="PF13585">
    <property type="entry name" value="CHU_C"/>
    <property type="match status" value="1"/>
</dbReference>
<dbReference type="InterPro" id="IPR026341">
    <property type="entry name" value="T9SS_type_B"/>
</dbReference>
<evidence type="ECO:0000313" key="2">
    <source>
        <dbReference type="Proteomes" id="UP001250662"/>
    </source>
</evidence>
<dbReference type="Pfam" id="PF13573">
    <property type="entry name" value="SprB"/>
    <property type="match status" value="5"/>
</dbReference>
<accession>A0ABU3BKK0</accession>
<dbReference type="NCBIfam" id="TIGR04131">
    <property type="entry name" value="Bac_Flav_CTERM"/>
    <property type="match status" value="1"/>
</dbReference>
<comment type="caution">
    <text evidence="1">The sequence shown here is derived from an EMBL/GenBank/DDBJ whole genome shotgun (WGS) entry which is preliminary data.</text>
</comment>
<dbReference type="Proteomes" id="UP001250662">
    <property type="component" value="Unassembled WGS sequence"/>
</dbReference>
<dbReference type="InterPro" id="IPR025667">
    <property type="entry name" value="SprB_repeat"/>
</dbReference>
<name>A0ABU3BKK0_9FLAO</name>
<proteinExistence type="predicted"/>
<sequence length="2772" mass="293838">MPRKKTRRHLYVLLLVLSSVVVYSAVIKSNDLLFDTKSGMPNSIETTLPRVIIKNDNKDVTESSLTTFAPLFTTIIQGANEEVICPNDASTLAKFFLCGTSDIRTLSLSQTGSSYEWEKLDASTCAPSVIDDCPTFSAADTCWDPVGSAATYDLDAPGEYRVRVDSGPYYYLKATQNPLDPQLIFEDIVCGNPGRVEITNVPNGYEYSLNSSAGPYQTDPFFDVTVADDYLVWVRLVGSGSSSCLFPSNTVTVQSLDMTVEVTKNDIQCSGEQGSIDVQVTGVPGFYTYRLIKNGVTVDTFGPDGADTYTFANVGSGIYTIRVETNDCDQTVTTDISGNLIEIGTGISPLDVSATTSDSFGCGATSVDLTVNTTGGTAPYRYSLDGGTNFSANYTSSTMFSVTSSGTYNLLIEDANGCQRTASVDVADIPPPTFTVTPFDANCGGANNGQIVVNLTNGFGYNIEYSIDNGTTYQVSNVFSNLAPGSYDIMLRYTQDSFTCNTGALTTSIGTPSTILASANPDSTPSCSNETGGQITISGVSGGTGPYEYSIGAGFSTGAVFSNLGVGTYTPLVRDANGCVEALPDIVFDTLDKPTDLDFAISSLDCISTTASITLTVTDGVGPFNYEIIAPSASVIDNGANSTFTGLGLGTYTFRVTDSAGCFYDENYAITDISSIEAQSQQISPITCFGDSDGEGRFLIDGFNVTYSYSIDGGTVFTGQTNSTIDLTSLAAGNYSIDVTDEDTNCTSTATLTIEGPSAALVIDNLDVEVMNCQNGNIGSVIVNTSGGWGGNRYTLTQPDSSTRGPKNGNTFSNLSQTGTYQVSVTDTNGCTVTDTFTLSALSTPTLTVDVAASDFCYDAFDAASLVMSTTGGLAPYEYRINGGALQSSATFSGLNPGNYTIEVVDANDCRDDLAITIQPQITANASIIRELECSGPDAEIEVTVSNGYPSGSNYVDYDVYVDGVLTSSNIAFTGNTFVHTIPNNGSIIADTTFRFVVRDSQGCENTSNEVILTPQETIAGSTNVIDTTCGFDNGIIELIPDTTQGVPPYQYSNDGGTTFSNQNLFSGYAAGTYSNLYIRDSRGCVSPAISATIAVSVALDANVVVTDAVCAFPPATTEGYIDVSILNGVAPYDYEVYDNSNTLVGSSLATVSTSENFPNLPIGDYTVITTDASGCEDRDIVSIEQNQLDLTPLDTPPLNCSDPFISYRVQASGGLAPYEFRLVGDPTFVLANVNSIDIHDFSAVVTFGVTYFVEVRDANGCTYIEQIDPIIPPSPINVNTTSSSASCSPAGTGDIFFEITGIAPSPADFTIELQNTDTGVTVSGPSTFNNEPIPYNGSFTNLPPANYQIIVNDLNTQCSASDLVLITQDLPNILIINNMPATCNAGALITVNGQGGTAPYGFAFVPNGDPVPSNFVSETTFEIAGPYPADYDFYIQDANGCTNLVTETVTETAGIPAPSINVINQCTATSGYQIDVTAPLTVPASGPETTFQYDIGGGFQDSPNFLVPNPGSYVITIRDGNGCTVTIGADVFDFFSITADATSVPTCNAGDGIITVNTSGGSGNFEYQLRDDITLLAIGAPQSSNVFTGIVPGDYNILVTDLSSNTVPLCTDNAVVNVTTVDTPVITATPNTSISCFGASDASISVELQPGTDTDTPLSYTLYDGSTTTIIAGPQGSSVFDNLGPGTYQVGVESNRSCTDRSTDIIISEPTALQINTSNTEFTCNPSSNQFSTATITAFVDSNGDGSGVLTGTGPYTYSMNDGTAAFDGTNFQTSSVFEVIDNGSNQSIVITARDQSGCEVATTVNINAPTDLTFSYNVNPITCDVSGSGVAPGAIEIVINQGVGNYEVEILPLGSEPALNSGGTDRVVWPISTPGDYIFAVTDLSGGGCSYLTSVINMPEYNNIQATIAEVRPVSCFNGNDGQISVEIANYSGNYNYEVFSRDNSGVQTTTGVTGSFDTNAPINSPEIINGLPAGNMVVRIEALDSPFCDVVSNLVTVRSPDRALTVTTSQTAEVTCNVPGQGEITVSGDGGWGAYEYRLEAPDGSMLVDFPNNNPIFSDLEEGLYTVTIRDSNGCETTTTIDLALPTAIYADIQVVSPLRCNNDNDGSIEAYNISGGQGAGNYLYQLNRLTDGTTSGLQTNPTFANLAAGDYTITVFDGWNCSFTTIPINVQDPEIVIAELVELQPPGCGDLGRMLLTVTNPELGVDYYYRRSGTTDPFVPFGTGLTSIEIAEDITIDPGPFQYDVQNSNGCPFELSNQISLDPAAPLVISLDLTNATINCAGEATGIIRSEAFGGIGNYSYMLLSTNVPPYPNPSNTIRAAQSSGIFRDLAPGTYYVFATSGGCEAISPPIVIEPKPPLVLEYFEVMNASCFGETNGQIILEASGGTGVIRYSISDTLSEFFEGDDPANPNRKTFTDLAPRQYDIIVQDELGCTITRTVVIEQPMELVAGLADSTPETCLGDDDGTITLNVMGGTAPYFTSVNSADDADFVQNDALFFDNLAGGEDYVIFVRDSAGCETNIIVPVGIGIDLMAEPIVQYGCDGIFPNSTTTIELTDNSLLSNVLFSLDVDDISLATDTRVFGDLPAGQHIVYVYHENGCVTFTEFEIDEYMPLILEAEKTGPNEVTATVTGGFGGYEFFFQDESYGDVNVFTINQDANINIMVRDQNGCVANLVMPFDFDGMPEFPDFFTPDGDNLNDEWFPENSEFFPDIEVKVYDRYGRVVAVLNEVKGWDGSYEGNPLPTGDYWYVVNTNDNEKQQFFGHFTLYR</sequence>
<organism evidence="1 2">
    <name type="scientific">Croceitalea vernalis</name>
    <dbReference type="NCBI Taxonomy" id="3075599"/>
    <lineage>
        <taxon>Bacteria</taxon>
        <taxon>Pseudomonadati</taxon>
        <taxon>Bacteroidota</taxon>
        <taxon>Flavobacteriia</taxon>
        <taxon>Flavobacteriales</taxon>
        <taxon>Flavobacteriaceae</taxon>
        <taxon>Croceitalea</taxon>
    </lineage>
</organism>
<gene>
    <name evidence="1" type="ORF">RM520_13785</name>
</gene>
<keyword evidence="2" id="KW-1185">Reference proteome</keyword>
<dbReference type="RefSeq" id="WP_311388389.1">
    <property type="nucleotide sequence ID" value="NZ_JAVRHU010000005.1"/>
</dbReference>
<protein>
    <submittedName>
        <fullName evidence="1">T9SS type B sorting domain-containing protein</fullName>
    </submittedName>
</protein>
<dbReference type="EMBL" id="JAVRHU010000005">
    <property type="protein sequence ID" value="MDT0622695.1"/>
    <property type="molecule type" value="Genomic_DNA"/>
</dbReference>
<reference evidence="1 2" key="1">
    <citation type="submission" date="2023-09" db="EMBL/GenBank/DDBJ databases">
        <authorList>
            <person name="Rey-Velasco X."/>
        </authorList>
    </citation>
    <scope>NUCLEOTIDE SEQUENCE [LARGE SCALE GENOMIC DNA]</scope>
    <source>
        <strain evidence="1 2">P007</strain>
    </source>
</reference>